<dbReference type="RefSeq" id="WP_146663162.1">
    <property type="nucleotide sequence ID" value="NZ_CP019791.1"/>
</dbReference>
<feature type="domain" description="Rubrerythrin diiron-binding" evidence="1">
    <location>
        <begin position="2"/>
        <end position="132"/>
    </location>
</feature>
<proteinExistence type="predicted"/>
<evidence type="ECO:0000313" key="2">
    <source>
        <dbReference type="EMBL" id="AQT69479.1"/>
    </source>
</evidence>
<name>A0A1U9NNL1_9BACT</name>
<dbReference type="PANTHER" id="PTHR33531">
    <property type="entry name" value="RUBRERYTHRIN SUBFAMILY"/>
    <property type="match status" value="1"/>
</dbReference>
<gene>
    <name evidence="2" type="ORF">STSP2_02670</name>
</gene>
<dbReference type="InterPro" id="IPR012347">
    <property type="entry name" value="Ferritin-like"/>
</dbReference>
<dbReference type="OrthoDB" id="9792569at2"/>
<dbReference type="PANTHER" id="PTHR33531:SF7">
    <property type="entry name" value="HYPOTHETICAL MEMBRANE PROTEIN, CONSERVED"/>
    <property type="match status" value="1"/>
</dbReference>
<evidence type="ECO:0000259" key="1">
    <source>
        <dbReference type="Pfam" id="PF02915"/>
    </source>
</evidence>
<protein>
    <recommendedName>
        <fullName evidence="1">Rubrerythrin diiron-binding domain-containing protein</fullName>
    </recommendedName>
</protein>
<dbReference type="AlphaFoldDB" id="A0A1U9NNL1"/>
<dbReference type="GO" id="GO:0046872">
    <property type="term" value="F:metal ion binding"/>
    <property type="evidence" value="ECO:0007669"/>
    <property type="project" value="InterPro"/>
</dbReference>
<dbReference type="SUPFAM" id="SSF47240">
    <property type="entry name" value="Ferritin-like"/>
    <property type="match status" value="1"/>
</dbReference>
<accession>A0A1U9NNL1</accession>
<dbReference type="Proteomes" id="UP000189674">
    <property type="component" value="Chromosome"/>
</dbReference>
<organism evidence="2 3">
    <name type="scientific">Anaerohalosphaera lusitana</name>
    <dbReference type="NCBI Taxonomy" id="1936003"/>
    <lineage>
        <taxon>Bacteria</taxon>
        <taxon>Pseudomonadati</taxon>
        <taxon>Planctomycetota</taxon>
        <taxon>Phycisphaerae</taxon>
        <taxon>Sedimentisphaerales</taxon>
        <taxon>Anaerohalosphaeraceae</taxon>
        <taxon>Anaerohalosphaera</taxon>
    </lineage>
</organism>
<sequence length="165" mass="19920">MDIFEFAMEKEKMSREKYLDMAEKSKSVGVKHILQMLADEEEKHYHTVERMKQETPEGVTKTDVLADAKKVFEKMQGAREEIKFEDDEKEVYHQAKKIEEEARDYYLQKEKEADDEVEKKIFHRLAEEEQKHWFVIDNICDFVEKPEYYLENAEFVHLDNYVPFP</sequence>
<dbReference type="CDD" id="cd01045">
    <property type="entry name" value="Ferritin_like_AB"/>
    <property type="match status" value="1"/>
</dbReference>
<dbReference type="InterPro" id="IPR003251">
    <property type="entry name" value="Rr_diiron-bd_dom"/>
</dbReference>
<dbReference type="STRING" id="1936003.STSP2_02670"/>
<dbReference type="EMBL" id="CP019791">
    <property type="protein sequence ID" value="AQT69479.1"/>
    <property type="molecule type" value="Genomic_DNA"/>
</dbReference>
<dbReference type="Pfam" id="PF02915">
    <property type="entry name" value="Rubrerythrin"/>
    <property type="match status" value="1"/>
</dbReference>
<dbReference type="InterPro" id="IPR009078">
    <property type="entry name" value="Ferritin-like_SF"/>
</dbReference>
<dbReference type="KEGG" id="alus:STSP2_02670"/>
<evidence type="ECO:0000313" key="3">
    <source>
        <dbReference type="Proteomes" id="UP000189674"/>
    </source>
</evidence>
<keyword evidence="3" id="KW-1185">Reference proteome</keyword>
<dbReference type="Gene3D" id="1.20.1260.10">
    <property type="match status" value="1"/>
</dbReference>
<reference evidence="3" key="1">
    <citation type="submission" date="2017-02" db="EMBL/GenBank/DDBJ databases">
        <title>Comparative genomics and description of representatives of a novel lineage of planctomycetes thriving in anoxic sediments.</title>
        <authorList>
            <person name="Spring S."/>
            <person name="Bunk B."/>
            <person name="Sproer C."/>
        </authorList>
    </citation>
    <scope>NUCLEOTIDE SEQUENCE [LARGE SCALE GENOMIC DNA]</scope>
    <source>
        <strain evidence="3">ST-NAGAB-D1</strain>
    </source>
</reference>
<dbReference type="GO" id="GO:0016491">
    <property type="term" value="F:oxidoreductase activity"/>
    <property type="evidence" value="ECO:0007669"/>
    <property type="project" value="InterPro"/>
</dbReference>